<keyword evidence="10" id="KW-1185">Reference proteome</keyword>
<feature type="transmembrane region" description="Helical" evidence="8">
    <location>
        <begin position="58"/>
        <end position="78"/>
    </location>
</feature>
<feature type="transmembrane region" description="Helical" evidence="8">
    <location>
        <begin position="84"/>
        <end position="103"/>
    </location>
</feature>
<dbReference type="STRING" id="1173111.SAMN05444955_101195"/>
<dbReference type="PANTHER" id="PTHR30561:SF0">
    <property type="entry name" value="GUANIDINIUM EXPORTER"/>
    <property type="match status" value="1"/>
</dbReference>
<dbReference type="EMBL" id="FOCQ01000001">
    <property type="protein sequence ID" value="SEM70930.1"/>
    <property type="molecule type" value="Genomic_DNA"/>
</dbReference>
<evidence type="ECO:0000256" key="5">
    <source>
        <dbReference type="ARBA" id="ARBA00022989"/>
    </source>
</evidence>
<dbReference type="Gene3D" id="1.10.3730.20">
    <property type="match status" value="1"/>
</dbReference>
<gene>
    <name evidence="9" type="ORF">SAMN05444955_101195</name>
</gene>
<evidence type="ECO:0000313" key="9">
    <source>
        <dbReference type="EMBL" id="SEM70930.1"/>
    </source>
</evidence>
<keyword evidence="2" id="KW-0813">Transport</keyword>
<reference evidence="9 10" key="1">
    <citation type="submission" date="2016-10" db="EMBL/GenBank/DDBJ databases">
        <authorList>
            <person name="de Groot N.N."/>
        </authorList>
    </citation>
    <scope>NUCLEOTIDE SEQUENCE [LARGE SCALE GENOMIC DNA]</scope>
    <source>
        <strain evidence="9 10">DSM 46701</strain>
    </source>
</reference>
<evidence type="ECO:0000256" key="3">
    <source>
        <dbReference type="ARBA" id="ARBA00022475"/>
    </source>
</evidence>
<feature type="transmembrane region" description="Helical" evidence="8">
    <location>
        <begin position="27"/>
        <end position="46"/>
    </location>
</feature>
<dbReference type="AlphaFoldDB" id="A0A1H8AJN2"/>
<keyword evidence="3" id="KW-1003">Cell membrane</keyword>
<keyword evidence="6 8" id="KW-0472">Membrane</keyword>
<evidence type="ECO:0000256" key="2">
    <source>
        <dbReference type="ARBA" id="ARBA00022448"/>
    </source>
</evidence>
<dbReference type="FunFam" id="1.10.3730.20:FF:000001">
    <property type="entry name" value="Quaternary ammonium compound resistance transporter SugE"/>
    <property type="match status" value="1"/>
</dbReference>
<name>A0A1H8AJN2_9BACL</name>
<comment type="subcellular location">
    <subcellularLocation>
        <location evidence="1 7">Cell membrane</location>
        <topology evidence="1 7">Multi-pass membrane protein</topology>
    </subcellularLocation>
</comment>
<dbReference type="NCBIfam" id="NF008512">
    <property type="entry name" value="PRK11431.1"/>
    <property type="match status" value="1"/>
</dbReference>
<evidence type="ECO:0000256" key="4">
    <source>
        <dbReference type="ARBA" id="ARBA00022692"/>
    </source>
</evidence>
<evidence type="ECO:0000256" key="1">
    <source>
        <dbReference type="ARBA" id="ARBA00004651"/>
    </source>
</evidence>
<dbReference type="Proteomes" id="UP000199695">
    <property type="component" value="Unassembled WGS sequence"/>
</dbReference>
<evidence type="ECO:0000256" key="8">
    <source>
        <dbReference type="SAM" id="Phobius"/>
    </source>
</evidence>
<protein>
    <submittedName>
        <fullName evidence="9">Quaternary ammonium compound-resistance protein SugE</fullName>
    </submittedName>
</protein>
<dbReference type="GO" id="GO:0022857">
    <property type="term" value="F:transmembrane transporter activity"/>
    <property type="evidence" value="ECO:0007669"/>
    <property type="project" value="InterPro"/>
</dbReference>
<proteinExistence type="inferred from homology"/>
<dbReference type="RefSeq" id="WP_089964492.1">
    <property type="nucleotide sequence ID" value="NZ_FOCQ01000001.1"/>
</dbReference>
<organism evidence="9 10">
    <name type="scientific">Lihuaxuella thermophila</name>
    <dbReference type="NCBI Taxonomy" id="1173111"/>
    <lineage>
        <taxon>Bacteria</taxon>
        <taxon>Bacillati</taxon>
        <taxon>Bacillota</taxon>
        <taxon>Bacilli</taxon>
        <taxon>Bacillales</taxon>
        <taxon>Thermoactinomycetaceae</taxon>
        <taxon>Lihuaxuella</taxon>
    </lineage>
</organism>
<evidence type="ECO:0000256" key="6">
    <source>
        <dbReference type="ARBA" id="ARBA00023136"/>
    </source>
</evidence>
<accession>A0A1H8AJN2</accession>
<dbReference type="SUPFAM" id="SSF103481">
    <property type="entry name" value="Multidrug resistance efflux transporter EmrE"/>
    <property type="match status" value="1"/>
</dbReference>
<sequence>MAWIYLLIAGIFEVVWAIGLKYTHGFTRLYPSIITIIGMVISFYFLSLATKTLPIGTAYAVWTGIGALGAVILGMILFGEPRDWTRMVFLAFILTGIIGLKLTSPAH</sequence>
<evidence type="ECO:0000313" key="10">
    <source>
        <dbReference type="Proteomes" id="UP000199695"/>
    </source>
</evidence>
<dbReference type="InterPro" id="IPR000390">
    <property type="entry name" value="Small_drug/metabolite_transptr"/>
</dbReference>
<comment type="similarity">
    <text evidence="7">Belongs to the drug/metabolite transporter (DMT) superfamily. Small multidrug resistance (SMR) (TC 2.A.7.1) family.</text>
</comment>
<dbReference type="Pfam" id="PF00893">
    <property type="entry name" value="Multi_Drug_Res"/>
    <property type="match status" value="1"/>
</dbReference>
<evidence type="ECO:0000256" key="7">
    <source>
        <dbReference type="RuleBase" id="RU003942"/>
    </source>
</evidence>
<keyword evidence="5 8" id="KW-1133">Transmembrane helix</keyword>
<dbReference type="InterPro" id="IPR037185">
    <property type="entry name" value="EmrE-like"/>
</dbReference>
<dbReference type="PANTHER" id="PTHR30561">
    <property type="entry name" value="SMR FAMILY PROTON-DEPENDENT DRUG EFFLUX TRANSPORTER SUGE"/>
    <property type="match status" value="1"/>
</dbReference>
<dbReference type="InterPro" id="IPR045324">
    <property type="entry name" value="Small_multidrug_res"/>
</dbReference>
<keyword evidence="4 7" id="KW-0812">Transmembrane</keyword>
<dbReference type="GO" id="GO:0005886">
    <property type="term" value="C:plasma membrane"/>
    <property type="evidence" value="ECO:0007669"/>
    <property type="project" value="UniProtKB-SubCell"/>
</dbReference>
<dbReference type="OrthoDB" id="21828at2"/>